<dbReference type="CDD" id="cd00198">
    <property type="entry name" value="vWFA"/>
    <property type="match status" value="1"/>
</dbReference>
<feature type="compositionally biased region" description="Acidic residues" evidence="1">
    <location>
        <begin position="2682"/>
        <end position="2704"/>
    </location>
</feature>
<feature type="compositionally biased region" description="Polar residues" evidence="1">
    <location>
        <begin position="5686"/>
        <end position="5696"/>
    </location>
</feature>
<dbReference type="SUPFAM" id="SSF53300">
    <property type="entry name" value="vWA-like"/>
    <property type="match status" value="1"/>
</dbReference>
<feature type="region of interest" description="Disordered" evidence="1">
    <location>
        <begin position="5082"/>
        <end position="5129"/>
    </location>
</feature>
<dbReference type="Gene3D" id="2.60.40.740">
    <property type="match status" value="8"/>
</dbReference>
<feature type="domain" description="VWFA" evidence="2">
    <location>
        <begin position="46"/>
        <end position="268"/>
    </location>
</feature>
<feature type="compositionally biased region" description="Polar residues" evidence="1">
    <location>
        <begin position="2364"/>
        <end position="2374"/>
    </location>
</feature>
<feature type="compositionally biased region" description="Polar residues" evidence="1">
    <location>
        <begin position="3421"/>
        <end position="3431"/>
    </location>
</feature>
<dbReference type="KEGG" id="ten:LPB136_04755"/>
<dbReference type="SMART" id="SM00710">
    <property type="entry name" value="PbH1"/>
    <property type="match status" value="14"/>
</dbReference>
<organism evidence="3 4">
    <name type="scientific">Tenacibaculum todarodis</name>
    <dbReference type="NCBI Taxonomy" id="1850252"/>
    <lineage>
        <taxon>Bacteria</taxon>
        <taxon>Pseudomonadati</taxon>
        <taxon>Bacteroidota</taxon>
        <taxon>Flavobacteriia</taxon>
        <taxon>Flavobacteriales</taxon>
        <taxon>Flavobacteriaceae</taxon>
        <taxon>Tenacibaculum</taxon>
    </lineage>
</organism>
<proteinExistence type="predicted"/>
<dbReference type="InterPro" id="IPR013783">
    <property type="entry name" value="Ig-like_fold"/>
</dbReference>
<feature type="compositionally biased region" description="Polar residues" evidence="1">
    <location>
        <begin position="4176"/>
        <end position="4186"/>
    </location>
</feature>
<feature type="region of interest" description="Disordered" evidence="1">
    <location>
        <begin position="4931"/>
        <end position="4978"/>
    </location>
</feature>
<feature type="region of interest" description="Disordered" evidence="1">
    <location>
        <begin position="4176"/>
        <end position="4223"/>
    </location>
</feature>
<feature type="compositionally biased region" description="Polar residues" evidence="1">
    <location>
        <begin position="5082"/>
        <end position="5092"/>
    </location>
</feature>
<dbReference type="PROSITE" id="PS50234">
    <property type="entry name" value="VWFA"/>
    <property type="match status" value="1"/>
</dbReference>
<feature type="compositionally biased region" description="Acidic residues" evidence="1">
    <location>
        <begin position="2531"/>
        <end position="2553"/>
    </location>
</feature>
<reference evidence="3 4" key="1">
    <citation type="submission" date="2016-11" db="EMBL/GenBank/DDBJ databases">
        <title>Tenacibaculum sp. LPB0136, isolated from marine environment.</title>
        <authorList>
            <person name="Kim E."/>
            <person name="Yi H."/>
        </authorList>
    </citation>
    <scope>NUCLEOTIDE SEQUENCE [LARGE SCALE GENOMIC DNA]</scope>
    <source>
        <strain evidence="3 4">LPB0136</strain>
    </source>
</reference>
<feature type="region of interest" description="Disordered" evidence="1">
    <location>
        <begin position="3119"/>
        <end position="3166"/>
    </location>
</feature>
<feature type="compositionally biased region" description="Acidic residues" evidence="1">
    <location>
        <begin position="3286"/>
        <end position="3308"/>
    </location>
</feature>
<feature type="region of interest" description="Disordered" evidence="1">
    <location>
        <begin position="5989"/>
        <end position="6038"/>
    </location>
</feature>
<feature type="compositionally biased region" description="Polar residues" evidence="1">
    <location>
        <begin position="5837"/>
        <end position="5847"/>
    </location>
</feature>
<gene>
    <name evidence="3" type="ORF">LPB136_04755</name>
</gene>
<feature type="region of interest" description="Disordered" evidence="1">
    <location>
        <begin position="5384"/>
        <end position="5432"/>
    </location>
</feature>
<feature type="compositionally biased region" description="Acidic residues" evidence="1">
    <location>
        <begin position="4796"/>
        <end position="4818"/>
    </location>
</feature>
<evidence type="ECO:0000313" key="4">
    <source>
        <dbReference type="Proteomes" id="UP000181898"/>
    </source>
</evidence>
<feature type="region of interest" description="Disordered" evidence="1">
    <location>
        <begin position="4478"/>
        <end position="4526"/>
    </location>
</feature>
<feature type="compositionally biased region" description="Acidic residues" evidence="1">
    <location>
        <begin position="2833"/>
        <end position="2855"/>
    </location>
</feature>
<feature type="compositionally biased region" description="Polar residues" evidence="1">
    <location>
        <begin position="2213"/>
        <end position="2223"/>
    </location>
</feature>
<feature type="compositionally biased region" description="Polar residues" evidence="1">
    <location>
        <begin position="5535"/>
        <end position="5545"/>
    </location>
</feature>
<feature type="region of interest" description="Disordered" evidence="1">
    <location>
        <begin position="2666"/>
        <end position="2714"/>
    </location>
</feature>
<feature type="compositionally biased region" description="Acidic residues" evidence="1">
    <location>
        <begin position="2086"/>
        <end position="2096"/>
    </location>
</feature>
<feature type="compositionally biased region" description="Acidic residues" evidence="1">
    <location>
        <begin position="2380"/>
        <end position="2402"/>
    </location>
</feature>
<dbReference type="InterPro" id="IPR002035">
    <property type="entry name" value="VWF_A"/>
</dbReference>
<feature type="compositionally biased region" description="Polar residues" evidence="1">
    <location>
        <begin position="5233"/>
        <end position="5243"/>
    </location>
</feature>
<feature type="compositionally biased region" description="Acidic residues" evidence="1">
    <location>
        <begin position="3890"/>
        <end position="3912"/>
    </location>
</feature>
<feature type="compositionally biased region" description="Acidic residues" evidence="1">
    <location>
        <begin position="3588"/>
        <end position="3610"/>
    </location>
</feature>
<feature type="compositionally biased region" description="Acidic residues" evidence="1">
    <location>
        <begin position="4343"/>
        <end position="4365"/>
    </location>
</feature>
<dbReference type="PANTHER" id="PTHR34819:SF3">
    <property type="entry name" value="CELL SURFACE PROTEIN"/>
    <property type="match status" value="1"/>
</dbReference>
<evidence type="ECO:0000256" key="1">
    <source>
        <dbReference type="SAM" id="MobiDB-lite"/>
    </source>
</evidence>
<feature type="compositionally biased region" description="Acidic residues" evidence="1">
    <location>
        <begin position="4645"/>
        <end position="4667"/>
    </location>
</feature>
<feature type="compositionally biased region" description="Acidic residues" evidence="1">
    <location>
        <begin position="3135"/>
        <end position="3157"/>
    </location>
</feature>
<feature type="region of interest" description="Disordered" evidence="1">
    <location>
        <begin position="2817"/>
        <end position="2864"/>
    </location>
</feature>
<feature type="compositionally biased region" description="Acidic residues" evidence="1">
    <location>
        <begin position="5853"/>
        <end position="5876"/>
    </location>
</feature>
<dbReference type="InterPro" id="IPR036465">
    <property type="entry name" value="vWFA_dom_sf"/>
</dbReference>
<feature type="compositionally biased region" description="Acidic residues" evidence="1">
    <location>
        <begin position="5098"/>
        <end position="5120"/>
    </location>
</feature>
<feature type="compositionally biased region" description="Polar residues" evidence="1">
    <location>
        <begin position="5384"/>
        <end position="5394"/>
    </location>
</feature>
<evidence type="ECO:0000313" key="3">
    <source>
        <dbReference type="EMBL" id="APG64711.1"/>
    </source>
</evidence>
<feature type="compositionally biased region" description="Acidic residues" evidence="1">
    <location>
        <begin position="3739"/>
        <end position="3761"/>
    </location>
</feature>
<feature type="region of interest" description="Disordered" evidence="1">
    <location>
        <begin position="4780"/>
        <end position="4828"/>
    </location>
</feature>
<feature type="compositionally biased region" description="Polar residues" evidence="1">
    <location>
        <begin position="4025"/>
        <end position="4035"/>
    </location>
</feature>
<dbReference type="STRING" id="1850252.LPB136_04755"/>
<dbReference type="Pfam" id="PF01345">
    <property type="entry name" value="DUF11"/>
    <property type="match status" value="31"/>
</dbReference>
<dbReference type="EMBL" id="CP018155">
    <property type="protein sequence ID" value="APG64711.1"/>
    <property type="molecule type" value="Genomic_DNA"/>
</dbReference>
<feature type="compositionally biased region" description="Acidic residues" evidence="1">
    <location>
        <begin position="4192"/>
        <end position="4214"/>
    </location>
</feature>
<feature type="region of interest" description="Disordered" evidence="1">
    <location>
        <begin position="3874"/>
        <end position="3921"/>
    </location>
</feature>
<dbReference type="NCBIfam" id="TIGR04131">
    <property type="entry name" value="Bac_Flav_CTERM"/>
    <property type="match status" value="1"/>
</dbReference>
<feature type="compositionally biased region" description="Acidic residues" evidence="1">
    <location>
        <begin position="6002"/>
        <end position="6026"/>
    </location>
</feature>
<dbReference type="Gene3D" id="2.60.40.10">
    <property type="entry name" value="Immunoglobulins"/>
    <property type="match status" value="3"/>
</dbReference>
<feature type="compositionally biased region" description="Polar residues" evidence="1">
    <location>
        <begin position="4780"/>
        <end position="4790"/>
    </location>
</feature>
<feature type="compositionally biased region" description="Polar residues" evidence="1">
    <location>
        <begin position="4327"/>
        <end position="4337"/>
    </location>
</feature>
<feature type="compositionally biased region" description="Polar residues" evidence="1">
    <location>
        <begin position="2072"/>
        <end position="2085"/>
    </location>
</feature>
<feature type="region of interest" description="Disordered" evidence="1">
    <location>
        <begin position="4025"/>
        <end position="4073"/>
    </location>
</feature>
<feature type="compositionally biased region" description="Acidic residues" evidence="1">
    <location>
        <begin position="2984"/>
        <end position="3007"/>
    </location>
</feature>
<feature type="region of interest" description="Disordered" evidence="1">
    <location>
        <begin position="4327"/>
        <end position="4374"/>
    </location>
</feature>
<dbReference type="Gene3D" id="2.60.40.1170">
    <property type="entry name" value="Mu homology domain, subdomain B"/>
    <property type="match status" value="28"/>
</dbReference>
<feature type="compositionally biased region" description="Acidic residues" evidence="1">
    <location>
        <begin position="6155"/>
        <end position="6178"/>
    </location>
</feature>
<dbReference type="Proteomes" id="UP000181898">
    <property type="component" value="Chromosome"/>
</dbReference>
<keyword evidence="4" id="KW-1185">Reference proteome</keyword>
<name>A0A1L3JHU4_9FLAO</name>
<feature type="region of interest" description="Disordered" evidence="1">
    <location>
        <begin position="3723"/>
        <end position="3770"/>
    </location>
</feature>
<dbReference type="InterPro" id="IPR026341">
    <property type="entry name" value="T9SS_type_B"/>
</dbReference>
<feature type="compositionally biased region" description="Polar residues" evidence="1">
    <location>
        <begin position="4931"/>
        <end position="4941"/>
    </location>
</feature>
<dbReference type="Pfam" id="PF13573">
    <property type="entry name" value="SprB"/>
    <property type="match status" value="11"/>
</dbReference>
<dbReference type="PANTHER" id="PTHR34819">
    <property type="entry name" value="LARGE CYSTEINE-RICH PERIPLASMIC PROTEIN OMCB"/>
    <property type="match status" value="1"/>
</dbReference>
<feature type="compositionally biased region" description="Polar residues" evidence="1">
    <location>
        <begin position="2817"/>
        <end position="2827"/>
    </location>
</feature>
<accession>A0A1L3JHU4</accession>
<dbReference type="Pfam" id="PF13519">
    <property type="entry name" value="VWA_2"/>
    <property type="match status" value="1"/>
</dbReference>
<feature type="region of interest" description="Disordered" evidence="1">
    <location>
        <begin position="2515"/>
        <end position="2562"/>
    </location>
</feature>
<feature type="region of interest" description="Disordered" evidence="1">
    <location>
        <begin position="5686"/>
        <end position="5733"/>
    </location>
</feature>
<feature type="compositionally biased region" description="Acidic residues" evidence="1">
    <location>
        <begin position="5249"/>
        <end position="5271"/>
    </location>
</feature>
<feature type="region of interest" description="Disordered" evidence="1">
    <location>
        <begin position="6140"/>
        <end position="6187"/>
    </location>
</feature>
<feature type="compositionally biased region" description="Acidic residues" evidence="1">
    <location>
        <begin position="4041"/>
        <end position="4063"/>
    </location>
</feature>
<feature type="compositionally biased region" description="Acidic residues" evidence="1">
    <location>
        <begin position="5702"/>
        <end position="5724"/>
    </location>
</feature>
<feature type="region of interest" description="Disordered" evidence="1">
    <location>
        <begin position="3572"/>
        <end position="3619"/>
    </location>
</feature>
<feature type="compositionally biased region" description="Polar residues" evidence="1">
    <location>
        <begin position="4478"/>
        <end position="4489"/>
    </location>
</feature>
<feature type="compositionally biased region" description="Polar residues" evidence="1">
    <location>
        <begin position="6140"/>
        <end position="6149"/>
    </location>
</feature>
<dbReference type="Pfam" id="PF13585">
    <property type="entry name" value="CHU_C"/>
    <property type="match status" value="1"/>
</dbReference>
<feature type="region of interest" description="Disordered" evidence="1">
    <location>
        <begin position="5837"/>
        <end position="5889"/>
    </location>
</feature>
<feature type="compositionally biased region" description="Acidic residues" evidence="1">
    <location>
        <begin position="4947"/>
        <end position="4969"/>
    </location>
</feature>
<feature type="region of interest" description="Disordered" evidence="1">
    <location>
        <begin position="5233"/>
        <end position="5281"/>
    </location>
</feature>
<dbReference type="InterPro" id="IPR025667">
    <property type="entry name" value="SprB_repeat"/>
</dbReference>
<dbReference type="InterPro" id="IPR051172">
    <property type="entry name" value="Chlamydia_OmcB"/>
</dbReference>
<feature type="compositionally biased region" description="Polar residues" evidence="1">
    <location>
        <begin position="3270"/>
        <end position="3280"/>
    </location>
</feature>
<protein>
    <recommendedName>
        <fullName evidence="2">VWFA domain-containing protein</fullName>
    </recommendedName>
</protein>
<feature type="region of interest" description="Disordered" evidence="1">
    <location>
        <begin position="2364"/>
        <end position="2411"/>
    </location>
</feature>
<dbReference type="InterPro" id="IPR047589">
    <property type="entry name" value="DUF11_rpt"/>
</dbReference>
<dbReference type="InterPro" id="IPR006626">
    <property type="entry name" value="PbH1"/>
</dbReference>
<feature type="compositionally biased region" description="Polar residues" evidence="1">
    <location>
        <begin position="3119"/>
        <end position="3130"/>
    </location>
</feature>
<feature type="region of interest" description="Disordered" evidence="1">
    <location>
        <begin position="4629"/>
        <end position="4676"/>
    </location>
</feature>
<dbReference type="NCBIfam" id="TIGR01451">
    <property type="entry name" value="B_ant_repeat"/>
    <property type="match status" value="31"/>
</dbReference>
<feature type="compositionally biased region" description="Polar residues" evidence="1">
    <location>
        <begin position="2515"/>
        <end position="2525"/>
    </location>
</feature>
<feature type="compositionally biased region" description="Polar residues" evidence="1">
    <location>
        <begin position="2666"/>
        <end position="2676"/>
    </location>
</feature>
<feature type="compositionally biased region" description="Polar residues" evidence="1">
    <location>
        <begin position="4629"/>
        <end position="4639"/>
    </location>
</feature>
<feature type="compositionally biased region" description="Acidic residues" evidence="1">
    <location>
        <begin position="5551"/>
        <end position="5573"/>
    </location>
</feature>
<dbReference type="Gene3D" id="3.40.50.410">
    <property type="entry name" value="von Willebrand factor, type A domain"/>
    <property type="match status" value="1"/>
</dbReference>
<feature type="region of interest" description="Disordered" evidence="1">
    <location>
        <begin position="3270"/>
        <end position="3318"/>
    </location>
</feature>
<feature type="region of interest" description="Disordered" evidence="1">
    <location>
        <begin position="2968"/>
        <end position="3018"/>
    </location>
</feature>
<feature type="compositionally biased region" description="Acidic residues" evidence="1">
    <location>
        <begin position="3437"/>
        <end position="3459"/>
    </location>
</feature>
<feature type="compositionally biased region" description="Polar residues" evidence="1">
    <location>
        <begin position="3874"/>
        <end position="3884"/>
    </location>
</feature>
<dbReference type="InterPro" id="IPR001434">
    <property type="entry name" value="OmcB-like_DUF11"/>
</dbReference>
<dbReference type="SMART" id="SM00327">
    <property type="entry name" value="VWA"/>
    <property type="match status" value="1"/>
</dbReference>
<feature type="region of interest" description="Disordered" evidence="1">
    <location>
        <begin position="5535"/>
        <end position="5583"/>
    </location>
</feature>
<sequence length="6670" mass="690477">MFFAYTLTSFSQNLTINKDIVANGQNCNQFDVTLTVTGNPAVQPQEVVLLIDNSGSMADEITINGQTKTLLEVAQDAAKDFVENIFTNQNDPTQENKVAIVSYNSFASTEINLTGGASKQSILDQIDDITTGGSTNFEDALIKAKEILSPPAPQATFNCRTSRSIILFTDGVARWHNGLGTNVTGDGQCSDTTLDTACQTRAFTAADDIETITVNGETYDQNIFTVGFTGTLSNDQENVSRHTLDRIQNAGAYYTDDAADLSNIYNQILGQLIAAATPLPGESLVNDVISSEFQIVPNSLSSSKGTFTSTAQEIDWFIDRVANESVILNYSIVSTVEACGISDPGTSTINYINSDCSIENRVFINPEVCVPCPEATASISRDECNTSINYSGVIDQSGCTAAANDYSWVFYLNNVEVGTSNQLSGTFDYTGINDFTGTFKAELTYEGTFDNGCILPAIVDEGFLNLPSPIEISETITPVTCNGESNGAINISVSEGYGSYQFEWSNGETTQNISGLSAGDYSVTVTDAQGCMFATEDFTVVEPVALTATAVENSPVVCKGESNGSATVTVSGGNGSYTYSWDNSASTSATATDLSAGLHTITIKDSKDCETTTTVTISEPALALIATAVENSPVVCKGESNGSATVTVSGGNGSYTYSWDNSASTSATATDLSAGLHTITIKDSKDCETTTTVTISEPALALTATAVENSPVVCKGESNGSATVTVSGGNGSYTYSWDNSASTSATATDLSAGLHTITIKDSKDCETTTTVTISEPVLALTATAVENSPVVCKGESNGSATVTASGGNGSYTYSWDNSASTSATATDLSAGLHTITIKDSKDCETTATVTITEPALALIVTAVENSPVVCKGESNGSATVTVSGGNGSYTYSWDNSASTSATATDLSAGLHTITIKDSKDCETTTTVTISEPALALTATAVENSPVVCKGESNGSATVTASGGNGSYTYSWDNSASTSATATDLSAGLHTITIKDSKDCETTATVTITEPALALIATAVENSPVVCKGESNGSATVTVSGGNGSYTYSWDNSASTSATATDLSAGLHTITIKDSKDCETTTTVTITEPALVEVIATATDETGVDFNDGTLTASPSGGSGTFTYVWDLVELESDGSSQGGIYNTETVSNVPPGSYLVTITDSFGCTATDTAVINPYNCNTAVVIDSVIPTPVGCKGESTGSAVASVTALNPPLIYAWTNSSNSSVGTNSATLSGVPTGVYTVKVTDSKGCFSEATVTITEPSEVLVANASVVSHQLTLNGTEGSVTATPTGGTTDYTYSWVNSSNTSVGTTQTVSGLLPGDYTVTVTDENDCTAMDTVTINAINCTISLEATFTEIFCNGESSTATATVSNGTAPFTYTWKDASGTTLQTTTASNNTTDQLTGLLAGVYTVSIIDSQACPTNKTITITEPNLLSLGAAINPVSCKNGNDGSIELTVTGGTLDYTYSWTGPNGFTSSNKNLISLEDGTYNVVVTDSKGCTANLSREITEPDAIVEVSISTNMANVVCFGDTTGQLTASTTGGTVGSSSDYTYSWTGPNGFTATTAVISNLGAGNYIVIAKDLNGCEATESYEILGVTAALSASISSQEDISCAGTGSVTILAEGGKAPYSYLITGNQTAQNTGVFNNLEAGTYTVTITDDYGCEQTQEVTILENCTLAVNDFNFVYENQSVSGNVLTNDEDFEGDTQTVTSTTVTTAQGVTVNINAITGEYTYTAPANYVGEDSFTYTIVDDGNPLATDTATVYIEVLPEGSNNNLPPIANPDTNITKENTQVTGTVLNNDFDVDGNNITVTSNTNPSNGTVSINPNGTYTYNPTNGFIGEDTFSYTICDDGTPSLCDETTVTITVISDEIENVTIANDDAYITVPDRTITGNVLNNDFDPEGNTQTVNINPVSGPTNGTVQLMANGEFSYTPTSPTFTGTDAFVYEICDNGTPQDCDQATVYIAVSSVSDLSLTKTSELTTDADASTTFTPFDTVTFVIKLNNDGPSDANGVEVEDHLPDGYEFVSANADVGSFDNNTGLWNVGTITNQQTATLNIIATIKASGEYENITQVTKSNNFDPDSTPNNDDGDQSEDDEANNTPGGGIDDASDISLDKTSAITVDADNSTTPSPGDTVEFTISVNNNGPNDAPGVVVTDQIPTGYTLTNNTASQGSYDSNTGIWTIGTIANQATVTLTITATINATGEYTNLAEVTASDNFDPDSTPNNGVDTDNDGNVENDPDDEDDGDGELPGDDGVQPTSDISLDKTSAITVDADNSTTPSPGDTVEFTISVNNNGPNDAPGVVVTDQIPTGYTLTSNTASQGSYDTNTGVWTIGTIANQATVTLVITATINATGEYTNLAEVTASDNFDPDSTPNNGVDTDNDGNVENDPDDEDDGDGELPGDDGVQPTSDISLDKTSAITVDADNSTTPSPGDTVEFTISVNNNGPNEAPGVVVTDQIPTGYTLTDNTASQGSYDTNTGVWTIGTIANQATVTLTITATINATGEYTNLAEVTASDNFDPDSTPNNGVDTDNDGNVENDPDDEDDGDGELPGDDGVQPTSDISLDKTSAITVDADNSTTPSPGDTVEFTISVNNNGPNEAPGVVVTDQIPTGYTLTDNTASQGSYDTNTGVWTIGTIANQATVTLTITATINATGEYTNLAEVTASDNFDPDSTPNNGVDTDNDGNVENDPDDEDDGDGELPGDDGVQPTSDISLDKTSAITNDADASTTPSPGDTVEFTISVNNNGPNEAPGVVVTDELPDGYTMTGNTPSQGSYDSNTGIWTIGTIANQATVTLTITATINATGEYTNLAEVTASDNFDPDSTPNNGVDTDNDGNVENDPDDEDDGDGELPGDDGVQPTSDISLDKTSAITVDADNSTTPSPGDTVEFTISVNNNGPNEAPGVVVTDQIPTGYTLTDNTPSQGSYDTNTGVWTIGTIANQATVTLVITATINATGEYTNLAEVTASDNFDPDSTPNNGVDTDNDGNVENDPDDEDDGDGEEPGDDGVQPTSDISLDKTSAITVDADNSTTPSPGDTVEFTISVNNNGPNEAPGVVVTDQIPTGYTLTNNTASQGSYDTNTGVWTIGTIANQATVTLTITATINATGEYTNLAEVTASDNFDPDSTPNNGVDTDNDGNVEDDADDEDDGDGEIPGDDGVQPTSDISLDKTSAITFDADNSTTPSPGDTVEFTISVNNNGPNEAPGVVVTDQIPTGYTLTNNTASQGSYDSNTGIWTIGTIANQATVTLTITATINATGEYTNLAEVTASDNFDPDSTPNNGVDTDNDGNVENDPDDEDDGDGELPGDDGVQPTSDISLDKTSAITNDADASTTPSPGDTVEFTISVNNNGPNEAPGVVVTDQIPTGYTLTNNTASQGSYDSNTGVWTIGTIANQATVTLTITATINATGEYTNLAEVTASDNFDPDSTPNNGVDTDNDGNVENDPDDEDDGDGELPGDDGVQPTSDISLDKTSAITNDADASTTPSPGDTVEFTISVNNNGPNEAPGVVVTDQIPTGYTLTNNTASQGSYDSNTGVWTIGTIANQATVTLTITATINATGEYTNLAEVTASDNFDPDSTPNNGVDTDNDGNVEDDADDEDDGDGELPGDDGVQPTSDISLDKTSAITVDADNSGTPSPGDTVEFTISVNNNGPNEAPGVVVTDQIPTGYTLTNNTASQGSYDSNTGVWTIGTIANQATVTLTITATINATGEYTNLAEVTASDNFDPDSTPNNGVDTDNDGNVENDPDDEDDGDGELPGDDGVQPTSDISLDKTSAITVDADNSTTPSPGDTVEFTISVNNNGPNEAPGVVVTDELPDGYTMTGNTPSQGSYDTNTGVWTIGTIANQATVTLTITATINATGEYTNLAEVTASDNFDPDSTPNNGVDTDNDGNVENDPDDEDDGDGELPGDDGVQPTSDISLDKTSAITVDADNSTTPSPGDTVEFTISVNNNGPNEAPGVVVTDQIPTGYTLTNNTASQGSYDTNTGIWTIGTIANQATVTLVITATINATGEYTNLAEVTASDNFDPDSTPNNGVDTDNDGNVENDPDDEDDGDGELPGDDGVQPTSDISLDKTSAITNDADASTTPSPGDTVEFTISVNNNGPNEAPGVVVTDELPDGYTMTGNTPSQGSYDTNTGVWTIGTIANQATVTLTITATINATGEYTNLAEVTASDNFDPDSTPNNGVDTDNDGNVENDPDDEDDGDGEIPGDDGVQPTSDISLDKTSAITVDADNSTTPSPGDTVEFTISVNNNGPNEAPGVVVTDQIPTGYTLTNNTASQGSYDTNTGVWTIGSIANQATVTLVIEATINATGEYTNLAEVTASDNFDPDSTPNNGVDTDNDGNVENDPDDEDDGDGEIPGDDGVQPTSDISLDKTSAITVDADNSTTPSPGDTVEFTISVNNNGPNEAPGVVVTDELPDGYTMTGNTPSQGSYDTNTGVWTIGTIANQATVTLTITATINATGEYTNLAEVTASDNFDPDSTPNNGVDTDNDGNVEDDADDEDDGDGELPGDDGVQPTSDISLDKTSAITVDADNSTTPSPGDTVEFTISVNNNGPNEAPGVVVTDQIPTGYTLTNNTASQGSYDTNTGIWTIGTIANQATVTLVITATINATGEYTNLAEVTASDNFDPDSTPNNGVDTDNDGNVENDPDDEDDGDGELPGDDGVQPTSDISLDKTSAITVDADNSTTPSPGDTVEFTISVNNNGPNEAPGVVVTDELPDGYTMTGNTPSQGSYDTNTGVWTIGTIANQATVTLTITATINATGEYTNLAEVTASDNFDPDSTPNNGVDTDNDGNVENDPDDEDDGDGELPGDDGVQPTSDISLDKTSAITNDADASTTPSPGDTVEFTISVNNNGPNEAPGVVVTDQIPTGYTLTNNTASQGSYDSNTGVWTIGTIANQATVTLTITATINATGEYTNLAEVTASDNFDPDSTPNNGVDTDNDGNVENDPDDEDDGDGELPGDDGVQPTSDISLDKTSAITVDADNSTTPSPGDTVEFTISVNNNGPNEAPGVVVTDELPDGYTMTGNTPSQGSYDTNTGVWTIGTIANQATVTLTITATINATGEYTNLAEVTASDNFDPDSTPNNGVDTDNDGNVENDPDDEDDGDGELPGDDGVQPTSDISLDKTSAITVDADNSTTPSPGDTVEFTISVNNNGPNEAPGVVVTDELPDGYTMTGNTPSQGSYDTNTGVWTIGTIANQATVTLTITATINATGEYTNLAEVTASDNFDPDSTPNNGVDTDNDGNVENDPDDEDDGDGELPGDDGVQPTSDISLDKTSAITNDADASTTPSPGDTVEFTISVNNNGPNEAPGVVVTDELPDGYTMTGNTPSQGSYDTNTGVWTIGTIANQATVTLTITATINATGEYTNLAEVTASDNFDPDSTPNNGVDTDNDGNVENDPDDEDDGDGELPGDDGVQPTSDISLDKTSAITNDADASTTPSPGDTVEFTISVNNNGPNEAPGVVVTDQIPTGYTLTDNTASQGSYDTNTGVWTIGTIANQATVTLTITATINATGEYTNLAEVTASDNFDPDSTPNNGVDTDNDGNVENDPDDEDDGDGELPGDDGVQPTSDISLDKTSAITNDADASTTPSPGDTVEFTISVNNNGPNEAPGVVVTDELPDGYTMTGNTPSQGSYDSNTGIWTIGTIANQATVTLTITATINATGEYTNLAEVTASDNFDPDSTPNNGVDTDNDGNVENDPDDEDDGDGELPGDDGVQPTSDISLDKTSAITVDADNSTTPSPGDTVEFTISVNNNGPNEAPGVVVTDQIPTGYTLTDNTPSQGSYDTNTGVWTIGTIANQATVTLVITATINATGEYTNLAEVTASDNFDPDSTPNNGVDTDNDGNVENDPDDEDDGDGEEPGDDGVQPTSDISLDKTSEVIVDADASGTPTPNDTVVFTVSVTNNGPNDATGIAVTDQLPDGYTMLGNTASQGTYDTTTGVWAIGTITNQATVTLAVEAIINATGDYVNLAEVTASDNFDPDSTPDNGVDTDNDGNVENDPDDEDDGDGEIPGDDGVQPTSDISLDKTSEVTVDADASGTPTPNDTVVFTVSVTNNGPNDATGIAVTDQLPDGYTMLGNTASQGTYDTTTGVWAIGTIANQATVTLAVEAIINATGDYVNLAEVTASDNFDPDSTPNNGVDTDNDGNVENDPDDEDDGDGEEPGEDGVQPTSDISLDKKVVLITDADGSGGPTPFDTVEFTITVTNSGPNNATGIVVKDELPAGYTMVNSSTTTGTVYASTEWTIPTLGINESVVLTVLATINPDGPFTNFAEVIASDNFDPDSTPNNGILSEDDHDSADPKVKFVSDLRIDLTSDKEVADVGETVVYTIELTNDGPNRSTNVRVKSLLPSGLEYIIHRNGNYNVQDGIWEIGDIEVDETKKLEIDVTVLTPQLLDNEHLVEAEVVRSINFDPDSTPNNGVITEDDYDSILLRLPIDLSITKTVDEVNPIVNHEVMFTISVTNPTVMEATGVIVEDLLPEGYIYVSHTTDAPGSTYNDTNGEWNIGTVPGNTTVTLLLTVQVNEFADYPSGDYINTTTIINVDQDDFVSDNNIDTAETKPICLTIYNVFSPNGDGVNDYFKIDCLDKYPNNTLQIYNRWGREVYNVKGYDNKWTGISNGNNVINRKEGLPDGTYFYILNLGDGFPQFKGWLTISRGQ</sequence>
<feature type="compositionally biased region" description="Acidic residues" evidence="1">
    <location>
        <begin position="2229"/>
        <end position="2251"/>
    </location>
</feature>
<feature type="compositionally biased region" description="Polar residues" evidence="1">
    <location>
        <begin position="2968"/>
        <end position="2978"/>
    </location>
</feature>
<feature type="compositionally biased region" description="Polar residues" evidence="1">
    <location>
        <begin position="3572"/>
        <end position="3583"/>
    </location>
</feature>
<feature type="compositionally biased region" description="Polar residues" evidence="1">
    <location>
        <begin position="3723"/>
        <end position="3733"/>
    </location>
</feature>
<feature type="compositionally biased region" description="Acidic residues" evidence="1">
    <location>
        <begin position="4494"/>
        <end position="4516"/>
    </location>
</feature>
<evidence type="ECO:0000259" key="2">
    <source>
        <dbReference type="PROSITE" id="PS50234"/>
    </source>
</evidence>
<feature type="compositionally biased region" description="Acidic residues" evidence="1">
    <location>
        <begin position="5400"/>
        <end position="5422"/>
    </location>
</feature>
<feature type="region of interest" description="Disordered" evidence="1">
    <location>
        <begin position="3421"/>
        <end position="3469"/>
    </location>
</feature>
<feature type="region of interest" description="Disordered" evidence="1">
    <location>
        <begin position="2072"/>
        <end position="2110"/>
    </location>
</feature>
<feature type="region of interest" description="Disordered" evidence="1">
    <location>
        <begin position="2213"/>
        <end position="2260"/>
    </location>
</feature>